<reference evidence="5 6" key="1">
    <citation type="submission" date="2017-03" db="EMBL/GenBank/DDBJ databases">
        <title>Whole genome sequence of Micromonospora wenchangensis, isolated from mangrove soil.</title>
        <authorList>
            <person name="Yang H."/>
        </authorList>
    </citation>
    <scope>NUCLEOTIDE SEQUENCE [LARGE SCALE GENOMIC DNA]</scope>
    <source>
        <strain evidence="5 6">CCTCC AA 2012002</strain>
    </source>
</reference>
<gene>
    <name evidence="5" type="ORF">B5D80_17760</name>
</gene>
<comment type="caution">
    <text evidence="5">The sequence shown here is derived from an EMBL/GenBank/DDBJ whole genome shotgun (WGS) entry which is preliminary data.</text>
</comment>
<dbReference type="Gene3D" id="1.25.40.10">
    <property type="entry name" value="Tetratricopeptide repeat domain"/>
    <property type="match status" value="1"/>
</dbReference>
<dbReference type="PROSITE" id="PS00622">
    <property type="entry name" value="HTH_LUXR_1"/>
    <property type="match status" value="1"/>
</dbReference>
<dbReference type="InterPro" id="IPR011990">
    <property type="entry name" value="TPR-like_helical_dom_sf"/>
</dbReference>
<evidence type="ECO:0000256" key="1">
    <source>
        <dbReference type="ARBA" id="ARBA00022741"/>
    </source>
</evidence>
<dbReference type="EMBL" id="MZMV01000028">
    <property type="protein sequence ID" value="OWV05637.1"/>
    <property type="molecule type" value="Genomic_DNA"/>
</dbReference>
<dbReference type="PROSITE" id="PS50043">
    <property type="entry name" value="HTH_LUXR_2"/>
    <property type="match status" value="1"/>
</dbReference>
<dbReference type="GO" id="GO:0005737">
    <property type="term" value="C:cytoplasm"/>
    <property type="evidence" value="ECO:0007669"/>
    <property type="project" value="TreeGrafter"/>
</dbReference>
<sequence length="957" mass="102514">MGMLRIGPEFGSEVWVGRERELSLTQTALTRLARGSGSVLRLVGEPGIGKTSLLAIIDQAAADCGYQVFHAVADQLSHQSPLSVLLACLGVRQRPDDPSRAEITQTLLGRAPAFPATGSTLAAVADMLVSLVDDLCAAGPTVLIVDDAHWMDEPSTVVWRRLASSAEHLPLLLVAAHRQDPSRPTHTPAGGGRGHEHLLSLTPLDDTEVSQLLTGLLGAPPGPTLSRWSGAAVGNPRYLHELADVLAREDLVQVVAGHADLRDDDDRIPPALTAALTSRLGLVPDAGDVLRTAALLGTEFTVTDLSVVLGRPVRALADVVQRAVAARILAGSGQRMTFCHPLIRQALHDAVALPLRRALHLDLARELAAAAAAPLTVARQLEAAGGVENRWVPDWLQRSAPALADADPALTVRLLHTQLGQLPTDDPHRAALSVALARALQLLGRWEEAADRAREALASSTGLDAHGELHWLLIRALNNSGKTDEAELILRQALTRPAAIPEPWRGRLLGTLALITRAGTGGPDEAEKLAAEALDAGRRCGDDCAIAGASVVLSLTHSDRRDHPAALRYAEQALTTLVGHPDHPELEMFALHCRVVSLQDMARWREADRVLRLSREIRRRAHDIAAGSIGVTEATLHYWVGRWDEALTALTPVPDDPCGPFYPGLHRGGPALLRRGVTALIAVRRDDRALAETHLHTGPEVPAGRSTDEDSEGFLLAARAVHAEQQGEPERGTALLATMLQHRPDTGTGPHHPWFADLIRMASACTDTSTVTATLDLARLWTEAEKTPGRAAAMRQRCVGLATEDPGPLRTAVQHYRSAGPRTELAATLEDLAVVLAGHGATDECRAAATEAIGLYSRMGATWDVRRTEARLRGRGVRRGVSGPRAPRPVSGWAALTATERRVAVLVAEGRSTSEIATTMLLTRRTVQTHISRALHKLGLQSRNQIAREVLRNAGAR</sequence>
<proteinExistence type="predicted"/>
<dbReference type="PANTHER" id="PTHR16305:SF35">
    <property type="entry name" value="TRANSCRIPTIONAL ACTIVATOR DOMAIN"/>
    <property type="match status" value="1"/>
</dbReference>
<evidence type="ECO:0000256" key="2">
    <source>
        <dbReference type="ARBA" id="ARBA00022840"/>
    </source>
</evidence>
<dbReference type="InterPro" id="IPR036388">
    <property type="entry name" value="WH-like_DNA-bd_sf"/>
</dbReference>
<evidence type="ECO:0000259" key="4">
    <source>
        <dbReference type="PROSITE" id="PS50043"/>
    </source>
</evidence>
<dbReference type="InterPro" id="IPR027417">
    <property type="entry name" value="P-loop_NTPase"/>
</dbReference>
<dbReference type="PANTHER" id="PTHR16305">
    <property type="entry name" value="TESTICULAR SOLUBLE ADENYLYL CYCLASE"/>
    <property type="match status" value="1"/>
</dbReference>
<dbReference type="GO" id="GO:0005524">
    <property type="term" value="F:ATP binding"/>
    <property type="evidence" value="ECO:0007669"/>
    <property type="project" value="UniProtKB-KW"/>
</dbReference>
<organism evidence="5 6">
    <name type="scientific">Micromonospora wenchangensis</name>
    <dbReference type="NCBI Taxonomy" id="1185415"/>
    <lineage>
        <taxon>Bacteria</taxon>
        <taxon>Bacillati</taxon>
        <taxon>Actinomycetota</taxon>
        <taxon>Actinomycetes</taxon>
        <taxon>Micromonosporales</taxon>
        <taxon>Micromonosporaceae</taxon>
        <taxon>Micromonospora</taxon>
    </lineage>
</organism>
<feature type="domain" description="HTH luxR-type" evidence="4">
    <location>
        <begin position="889"/>
        <end position="954"/>
    </location>
</feature>
<evidence type="ECO:0000313" key="5">
    <source>
        <dbReference type="EMBL" id="OWV05637.1"/>
    </source>
</evidence>
<dbReference type="GO" id="GO:0004016">
    <property type="term" value="F:adenylate cyclase activity"/>
    <property type="evidence" value="ECO:0007669"/>
    <property type="project" value="TreeGrafter"/>
</dbReference>
<dbReference type="SMART" id="SM00421">
    <property type="entry name" value="HTH_LUXR"/>
    <property type="match status" value="1"/>
</dbReference>
<dbReference type="AlphaFoldDB" id="A0A246RLT1"/>
<accession>A0A246RLT1</accession>
<evidence type="ECO:0000313" key="6">
    <source>
        <dbReference type="Proteomes" id="UP000197174"/>
    </source>
</evidence>
<dbReference type="InterPro" id="IPR000792">
    <property type="entry name" value="Tscrpt_reg_LuxR_C"/>
</dbReference>
<dbReference type="Gene3D" id="1.10.10.10">
    <property type="entry name" value="Winged helix-like DNA-binding domain superfamily/Winged helix DNA-binding domain"/>
    <property type="match status" value="1"/>
</dbReference>
<name>A0A246RLT1_9ACTN</name>
<dbReference type="CDD" id="cd06170">
    <property type="entry name" value="LuxR_C_like"/>
    <property type="match status" value="1"/>
</dbReference>
<dbReference type="Gene3D" id="3.40.50.300">
    <property type="entry name" value="P-loop containing nucleotide triphosphate hydrolases"/>
    <property type="match status" value="1"/>
</dbReference>
<evidence type="ECO:0000256" key="3">
    <source>
        <dbReference type="SAM" id="MobiDB-lite"/>
    </source>
</evidence>
<dbReference type="SUPFAM" id="SSF48452">
    <property type="entry name" value="TPR-like"/>
    <property type="match status" value="1"/>
</dbReference>
<dbReference type="Proteomes" id="UP000197174">
    <property type="component" value="Unassembled WGS sequence"/>
</dbReference>
<dbReference type="PRINTS" id="PR00038">
    <property type="entry name" value="HTHLUXR"/>
</dbReference>
<dbReference type="SUPFAM" id="SSF46894">
    <property type="entry name" value="C-terminal effector domain of the bipartite response regulators"/>
    <property type="match status" value="1"/>
</dbReference>
<dbReference type="GO" id="GO:0006355">
    <property type="term" value="P:regulation of DNA-templated transcription"/>
    <property type="evidence" value="ECO:0007669"/>
    <property type="project" value="InterPro"/>
</dbReference>
<keyword evidence="1" id="KW-0547">Nucleotide-binding</keyword>
<protein>
    <recommendedName>
        <fullName evidence="4">HTH luxR-type domain-containing protein</fullName>
    </recommendedName>
</protein>
<feature type="region of interest" description="Disordered" evidence="3">
    <location>
        <begin position="177"/>
        <end position="196"/>
    </location>
</feature>
<keyword evidence="2" id="KW-0067">ATP-binding</keyword>
<dbReference type="GO" id="GO:0003677">
    <property type="term" value="F:DNA binding"/>
    <property type="evidence" value="ECO:0007669"/>
    <property type="project" value="InterPro"/>
</dbReference>
<dbReference type="InterPro" id="IPR016032">
    <property type="entry name" value="Sig_transdc_resp-reg_C-effctor"/>
</dbReference>
<dbReference type="Pfam" id="PF13191">
    <property type="entry name" value="AAA_16"/>
    <property type="match status" value="1"/>
</dbReference>
<keyword evidence="6" id="KW-1185">Reference proteome</keyword>
<dbReference type="SUPFAM" id="SSF52540">
    <property type="entry name" value="P-loop containing nucleoside triphosphate hydrolases"/>
    <property type="match status" value="1"/>
</dbReference>
<dbReference type="Pfam" id="PF00196">
    <property type="entry name" value="GerE"/>
    <property type="match status" value="1"/>
</dbReference>
<dbReference type="InterPro" id="IPR041664">
    <property type="entry name" value="AAA_16"/>
</dbReference>
<dbReference type="RefSeq" id="WP_088644998.1">
    <property type="nucleotide sequence ID" value="NZ_MZMV01000028.1"/>
</dbReference>